<keyword evidence="3" id="KW-1185">Reference proteome</keyword>
<evidence type="ECO:0000259" key="1">
    <source>
        <dbReference type="Pfam" id="PF01609"/>
    </source>
</evidence>
<dbReference type="Proteomes" id="UP000002217">
    <property type="component" value="Chromosome"/>
</dbReference>
<dbReference type="Pfam" id="PF01609">
    <property type="entry name" value="DDE_Tnp_1"/>
    <property type="match status" value="1"/>
</dbReference>
<dbReference type="HOGENOM" id="CLU_022426_4_1_9"/>
<dbReference type="AlphaFoldDB" id="C8VWD1"/>
<dbReference type="GO" id="GO:0003677">
    <property type="term" value="F:DNA binding"/>
    <property type="evidence" value="ECO:0007669"/>
    <property type="project" value="InterPro"/>
</dbReference>
<dbReference type="InterPro" id="IPR002559">
    <property type="entry name" value="Transposase_11"/>
</dbReference>
<organism evidence="2 3">
    <name type="scientific">Desulfofarcimen acetoxidans (strain ATCC 49208 / DSM 771 / KCTC 5769 / VKM B-1644 / 5575)</name>
    <name type="common">Desulfotomaculum acetoxidans</name>
    <dbReference type="NCBI Taxonomy" id="485916"/>
    <lineage>
        <taxon>Bacteria</taxon>
        <taxon>Bacillati</taxon>
        <taxon>Bacillota</taxon>
        <taxon>Clostridia</taxon>
        <taxon>Eubacteriales</taxon>
        <taxon>Peptococcaceae</taxon>
        <taxon>Desulfofarcimen</taxon>
    </lineage>
</organism>
<dbReference type="InterPro" id="IPR047654">
    <property type="entry name" value="IS1634_transpos"/>
</dbReference>
<gene>
    <name evidence="2" type="ordered locus">Dtox_1626</name>
</gene>
<dbReference type="PANTHER" id="PTHR34614:SF2">
    <property type="entry name" value="TRANSPOSASE IS4-LIKE DOMAIN-CONTAINING PROTEIN"/>
    <property type="match status" value="1"/>
</dbReference>
<dbReference type="eggNOG" id="COG5421">
    <property type="taxonomic scope" value="Bacteria"/>
</dbReference>
<sequence>MYIREYITTNKKTGTKYTTHRLVESYQTEKGPRQRIVMHLGTLSLPKSEWRKLASVLEARLAGQTSLFPNDDEIEKVADSAMEHYEFNKIKKEDKLTRLHNRELITVDLQSVATTESRSLGPELVAHAIWEQLGINAILISCGFTPHQLALAKAVVIARLIAPSSDIESWRWLRNITALWELLQEDLGDIGKDAIYEIADKLLLHKDTIENSLREREAFLFPSETTVFLYDLTNTYFEGRCLNNNLAHKGKSKEHRSDCQLVTLALVVDAHGFPIHSQIYSGNQSEPQTLQDILGELYDQEQNLFSHLRPTIVMDRGIATKDNIQILKDKEYPYIVIERRATEKDYIKEFEQAKESFAKIDGCTDSDWLKISSKGSLSESVYVKKIDTEENCRVLCISEGRENKEISIDSLKEERFNQDISRLQGSVTKKTIRLAEKVSERIGRLKERYPSIAPHYNIVLEYDNEQKNVVNLTFKKKPTRTERSILTGCYVIETSHRELSAEEIWQLYMTLDRVEESFRALKTDLGFRPVHHQLAKRTEAHLFISVLAYHLLICIERKLRINGDKRRWSTIRKDLSTHQRTTVILIDENDTIHHIRVSGMPEKTHKDIYSLLNVKDPLKRQHHIVGLRL</sequence>
<evidence type="ECO:0000313" key="3">
    <source>
        <dbReference type="Proteomes" id="UP000002217"/>
    </source>
</evidence>
<accession>C8VWD1</accession>
<evidence type="ECO:0000313" key="2">
    <source>
        <dbReference type="EMBL" id="ACV62483.1"/>
    </source>
</evidence>
<dbReference type="STRING" id="485916.Dtox_1626"/>
<proteinExistence type="predicted"/>
<name>C8VWD1_DESAS</name>
<dbReference type="SUPFAM" id="SSF53098">
    <property type="entry name" value="Ribonuclease H-like"/>
    <property type="match status" value="1"/>
</dbReference>
<dbReference type="InterPro" id="IPR012337">
    <property type="entry name" value="RNaseH-like_sf"/>
</dbReference>
<dbReference type="KEGG" id="dae:Dtox_1626"/>
<dbReference type="NCBIfam" id="NF033559">
    <property type="entry name" value="transpos_IS1634"/>
    <property type="match status" value="1"/>
</dbReference>
<dbReference type="EMBL" id="CP001720">
    <property type="protein sequence ID" value="ACV62483.1"/>
    <property type="molecule type" value="Genomic_DNA"/>
</dbReference>
<dbReference type="PANTHER" id="PTHR34614">
    <property type="match status" value="1"/>
</dbReference>
<protein>
    <submittedName>
        <fullName evidence="2">Transposase IS4 family protein</fullName>
    </submittedName>
</protein>
<feature type="domain" description="Transposase IS4-like" evidence="1">
    <location>
        <begin position="247"/>
        <end position="549"/>
    </location>
</feature>
<dbReference type="GO" id="GO:0004803">
    <property type="term" value="F:transposase activity"/>
    <property type="evidence" value="ECO:0007669"/>
    <property type="project" value="InterPro"/>
</dbReference>
<dbReference type="GO" id="GO:0006313">
    <property type="term" value="P:DNA transposition"/>
    <property type="evidence" value="ECO:0007669"/>
    <property type="project" value="InterPro"/>
</dbReference>
<reference evidence="2 3" key="1">
    <citation type="journal article" date="2009" name="Stand. Genomic Sci.">
        <title>Complete genome sequence of Desulfotomaculum acetoxidans type strain (5575).</title>
        <authorList>
            <person name="Spring S."/>
            <person name="Lapidus A."/>
            <person name="Schroder M."/>
            <person name="Gleim D."/>
            <person name="Sims D."/>
            <person name="Meincke L."/>
            <person name="Glavina Del Rio T."/>
            <person name="Tice H."/>
            <person name="Copeland A."/>
            <person name="Cheng J.F."/>
            <person name="Lucas S."/>
            <person name="Chen F."/>
            <person name="Nolan M."/>
            <person name="Bruce D."/>
            <person name="Goodwin L."/>
            <person name="Pitluck S."/>
            <person name="Ivanova N."/>
            <person name="Mavromatis K."/>
            <person name="Mikhailova N."/>
            <person name="Pati A."/>
            <person name="Chen A."/>
            <person name="Palaniappan K."/>
            <person name="Land M."/>
            <person name="Hauser L."/>
            <person name="Chang Y.J."/>
            <person name="Jeffries C.D."/>
            <person name="Chain P."/>
            <person name="Saunders E."/>
            <person name="Brettin T."/>
            <person name="Detter J.C."/>
            <person name="Goker M."/>
            <person name="Bristow J."/>
            <person name="Eisen J.A."/>
            <person name="Markowitz V."/>
            <person name="Hugenholtz P."/>
            <person name="Kyrpides N.C."/>
            <person name="Klenk H.P."/>
            <person name="Han C."/>
        </authorList>
    </citation>
    <scope>NUCLEOTIDE SEQUENCE [LARGE SCALE GENOMIC DNA]</scope>
    <source>
        <strain evidence="3">ATCC 49208 / DSM 771 / VKM B-1644</strain>
    </source>
</reference>
<dbReference type="RefSeq" id="WP_015757194.1">
    <property type="nucleotide sequence ID" value="NC_013216.1"/>
</dbReference>